<dbReference type="PANTHER" id="PTHR36978:SF4">
    <property type="entry name" value="P-LOOP CONTAINING NUCLEOSIDE TRIPHOSPHATE HYDROLASE PROTEIN"/>
    <property type="match status" value="1"/>
</dbReference>
<evidence type="ECO:0000313" key="2">
    <source>
        <dbReference type="EMBL" id="CAB9526556.1"/>
    </source>
</evidence>
<dbReference type="InterPro" id="IPR027417">
    <property type="entry name" value="P-loop_NTPase"/>
</dbReference>
<gene>
    <name evidence="2" type="ORF">SEMRO_1846_G301390.1</name>
</gene>
<name>A0A9N8HUN5_9STRA</name>
<dbReference type="EMBL" id="CAICTM010001844">
    <property type="protein sequence ID" value="CAB9526556.1"/>
    <property type="molecule type" value="Genomic_DNA"/>
</dbReference>
<dbReference type="Pfam" id="PF17784">
    <property type="entry name" value="Sulfotransfer_4"/>
    <property type="match status" value="1"/>
</dbReference>
<accession>A0A9N8HUN5</accession>
<proteinExistence type="predicted"/>
<sequence length="285" mass="32709">MLAVANEPEPIRVAYAGFGKSGTRSLAQALTRLGYKTCHGTEMIAMKGYKGIMEAFADDRIDDALRLTEEEGCNATFEVHSWWWQEVRKKRPNAKFIVVIRDYDRWEPSMQHTLKVLQPMLRYPFRWVPVMDVGVRVMVKAAMHSMDVGPDYAMEYLTHPTDEKFIAKRKQMYDKFVVDGTKFAQKEPKRALLFHLKDGYAPLCQFLGVDNDKCPIDEPFPHINTRWELTITIAVFMIIEVSVFLAPVLVILVVARKLWLRRGTSDSAAVTDAAATAERRNKKHK</sequence>
<keyword evidence="1" id="KW-1133">Transmembrane helix</keyword>
<evidence type="ECO:0000313" key="3">
    <source>
        <dbReference type="Proteomes" id="UP001153069"/>
    </source>
</evidence>
<organism evidence="2 3">
    <name type="scientific">Seminavis robusta</name>
    <dbReference type="NCBI Taxonomy" id="568900"/>
    <lineage>
        <taxon>Eukaryota</taxon>
        <taxon>Sar</taxon>
        <taxon>Stramenopiles</taxon>
        <taxon>Ochrophyta</taxon>
        <taxon>Bacillariophyta</taxon>
        <taxon>Bacillariophyceae</taxon>
        <taxon>Bacillariophycidae</taxon>
        <taxon>Naviculales</taxon>
        <taxon>Naviculaceae</taxon>
        <taxon>Seminavis</taxon>
    </lineage>
</organism>
<dbReference type="OrthoDB" id="408152at2759"/>
<comment type="caution">
    <text evidence="2">The sequence shown here is derived from an EMBL/GenBank/DDBJ whole genome shotgun (WGS) entry which is preliminary data.</text>
</comment>
<keyword evidence="1" id="KW-0812">Transmembrane</keyword>
<dbReference type="Gene3D" id="3.40.50.300">
    <property type="entry name" value="P-loop containing nucleotide triphosphate hydrolases"/>
    <property type="match status" value="1"/>
</dbReference>
<keyword evidence="3" id="KW-1185">Reference proteome</keyword>
<evidence type="ECO:0000256" key="1">
    <source>
        <dbReference type="SAM" id="Phobius"/>
    </source>
</evidence>
<dbReference type="Proteomes" id="UP001153069">
    <property type="component" value="Unassembled WGS sequence"/>
</dbReference>
<dbReference type="InterPro" id="IPR040632">
    <property type="entry name" value="Sulfotransfer_4"/>
</dbReference>
<reference evidence="2" key="1">
    <citation type="submission" date="2020-06" db="EMBL/GenBank/DDBJ databases">
        <authorList>
            <consortium name="Plant Systems Biology data submission"/>
        </authorList>
    </citation>
    <scope>NUCLEOTIDE SEQUENCE</scope>
    <source>
        <strain evidence="2">D6</strain>
    </source>
</reference>
<dbReference type="SUPFAM" id="SSF52540">
    <property type="entry name" value="P-loop containing nucleoside triphosphate hydrolases"/>
    <property type="match status" value="1"/>
</dbReference>
<keyword evidence="1" id="KW-0472">Membrane</keyword>
<protein>
    <submittedName>
        <fullName evidence="2">NAD dependent epimerase dehydratase</fullName>
    </submittedName>
</protein>
<dbReference type="PANTHER" id="PTHR36978">
    <property type="entry name" value="P-LOOP CONTAINING NUCLEOTIDE TRIPHOSPHATE HYDROLASE"/>
    <property type="match status" value="1"/>
</dbReference>
<dbReference type="AlphaFoldDB" id="A0A9N8HUN5"/>
<feature type="transmembrane region" description="Helical" evidence="1">
    <location>
        <begin position="229"/>
        <end position="255"/>
    </location>
</feature>